<evidence type="ECO:0008006" key="5">
    <source>
        <dbReference type="Google" id="ProtNLM"/>
    </source>
</evidence>
<dbReference type="SUPFAM" id="SSF51735">
    <property type="entry name" value="NAD(P)-binding Rossmann-fold domains"/>
    <property type="match status" value="1"/>
</dbReference>
<dbReference type="GO" id="GO:0050661">
    <property type="term" value="F:NADP binding"/>
    <property type="evidence" value="ECO:0007669"/>
    <property type="project" value="InterPro"/>
</dbReference>
<dbReference type="InterPro" id="IPR015814">
    <property type="entry name" value="Pgluconate_DH_NAD-bd_C"/>
</dbReference>
<dbReference type="SUPFAM" id="SSF48179">
    <property type="entry name" value="6-phosphogluconate dehydrogenase C-terminal domain-like"/>
    <property type="match status" value="1"/>
</dbReference>
<dbReference type="EMBL" id="LGUE01000008">
    <property type="protein sequence ID" value="KON83256.1"/>
    <property type="molecule type" value="Genomic_DNA"/>
</dbReference>
<proteinExistence type="predicted"/>
<comment type="caution">
    <text evidence="3">The sequence shown here is derived from an EMBL/GenBank/DDBJ whole genome shotgun (WGS) entry which is preliminary data.</text>
</comment>
<dbReference type="Gene3D" id="3.40.50.720">
    <property type="entry name" value="NAD(P)-binding Rossmann-like Domain"/>
    <property type="match status" value="1"/>
</dbReference>
<dbReference type="RefSeq" id="WP_053429875.1">
    <property type="nucleotide sequence ID" value="NZ_JAUKEH010000003.1"/>
</dbReference>
<feature type="domain" description="6-phosphogluconate dehydrogenase NADP-binding" evidence="1">
    <location>
        <begin position="2"/>
        <end position="141"/>
    </location>
</feature>
<dbReference type="InterPro" id="IPR036291">
    <property type="entry name" value="NAD(P)-bd_dom_sf"/>
</dbReference>
<dbReference type="InterPro" id="IPR006115">
    <property type="entry name" value="6PGDH_NADP-bd"/>
</dbReference>
<dbReference type="PATRIC" id="fig|189381.12.peg.3694"/>
<dbReference type="Proteomes" id="UP000037405">
    <property type="component" value="Unassembled WGS sequence"/>
</dbReference>
<organism evidence="3 4">
    <name type="scientific">Rossellomorea marisflavi</name>
    <dbReference type="NCBI Taxonomy" id="189381"/>
    <lineage>
        <taxon>Bacteria</taxon>
        <taxon>Bacillati</taxon>
        <taxon>Bacillota</taxon>
        <taxon>Bacilli</taxon>
        <taxon>Bacillales</taxon>
        <taxon>Bacillaceae</taxon>
        <taxon>Rossellomorea</taxon>
    </lineage>
</organism>
<sequence>MRIGFIGFGEVGYEMSKGFLTEDPQAQFFVYDPLYEKEETQQRAKKTHATLFSDPQSVAKETLDVLFVAVPAPFAEDAWRSIWSELNEETLHVDLTTASAQVKQRLGEDMLNEKRTFIDGAIMGALKVYQHKVPIMVSGTGSTSLIDWGKSTHMNLTYAGDLPGDATNIKFIRSIFTKGLSALLHEVMQAADKLALDDIILDSITRTMDKEPFEQIINRLISSNVIHSQRREKEMENVIDFLNSHGIEPQMTKATRDKLKMITQANILEKNQGDPPKDWKQVMRLVNCT</sequence>
<dbReference type="InterPro" id="IPR013328">
    <property type="entry name" value="6PGD_dom2"/>
</dbReference>
<feature type="domain" description="Phosphogluconate dehydrogenase NAD-binding putative C-terminal" evidence="2">
    <location>
        <begin position="191"/>
        <end position="260"/>
    </location>
</feature>
<protein>
    <recommendedName>
        <fullName evidence="5">3-hydroxyisobutyrate dehydrogenase</fullName>
    </recommendedName>
</protein>
<dbReference type="Pfam" id="PF09130">
    <property type="entry name" value="DUF1932"/>
    <property type="match status" value="1"/>
</dbReference>
<evidence type="ECO:0000259" key="1">
    <source>
        <dbReference type="Pfam" id="PF03446"/>
    </source>
</evidence>
<name>A0A0M0G1A0_9BACI</name>
<evidence type="ECO:0000313" key="3">
    <source>
        <dbReference type="EMBL" id="KON83256.1"/>
    </source>
</evidence>
<keyword evidence="4" id="KW-1185">Reference proteome</keyword>
<gene>
    <name evidence="3" type="ORF">AF331_20770</name>
</gene>
<accession>A0A0M0G1A0</accession>
<reference evidence="4" key="1">
    <citation type="submission" date="2015-07" db="EMBL/GenBank/DDBJ databases">
        <title>Fjat-14235 jcm11544.</title>
        <authorList>
            <person name="Liu B."/>
            <person name="Wang J."/>
            <person name="Zhu Y."/>
            <person name="Liu G."/>
            <person name="Chen Q."/>
            <person name="Chen Z."/>
            <person name="Lan J."/>
            <person name="Che J."/>
            <person name="Ge C."/>
            <person name="Shi H."/>
            <person name="Pan Z."/>
            <person name="Liu X."/>
        </authorList>
    </citation>
    <scope>NUCLEOTIDE SEQUENCE [LARGE SCALE GENOMIC DNA]</scope>
    <source>
        <strain evidence="4">JCM 11544</strain>
    </source>
</reference>
<dbReference type="OrthoDB" id="4333at2"/>
<dbReference type="InterPro" id="IPR008927">
    <property type="entry name" value="6-PGluconate_DH-like_C_sf"/>
</dbReference>
<dbReference type="Gene3D" id="1.10.1040.10">
    <property type="entry name" value="N-(1-d-carboxylethyl)-l-norvaline Dehydrogenase, domain 2"/>
    <property type="match status" value="1"/>
</dbReference>
<dbReference type="Pfam" id="PF03446">
    <property type="entry name" value="NAD_binding_2"/>
    <property type="match status" value="1"/>
</dbReference>
<dbReference type="AlphaFoldDB" id="A0A0M0G1A0"/>
<evidence type="ECO:0000313" key="4">
    <source>
        <dbReference type="Proteomes" id="UP000037405"/>
    </source>
</evidence>
<evidence type="ECO:0000259" key="2">
    <source>
        <dbReference type="Pfam" id="PF09130"/>
    </source>
</evidence>